<reference evidence="3" key="1">
    <citation type="submission" date="2015-10" db="EMBL/GenBank/DDBJ databases">
        <title>Extensive mobilome-driven genome diversification in gut-associated Bacteroides vulgatus mpk.</title>
        <authorList>
            <person name="Beier S."/>
            <person name="Lange A."/>
            <person name="Huson D.H."/>
            <person name="Frick J.-S."/>
            <person name="Autenrieth I.B."/>
        </authorList>
    </citation>
    <scope>NUCLEOTIDE SEQUENCE [LARGE SCALE GENOMIC DNA]</scope>
    <source>
        <strain evidence="3">mpk</strain>
    </source>
</reference>
<evidence type="ECO:0000256" key="1">
    <source>
        <dbReference type="SAM" id="SignalP"/>
    </source>
</evidence>
<feature type="chain" id="PRO_5006050297" description="Lipoprotein" evidence="1">
    <location>
        <begin position="23"/>
        <end position="770"/>
    </location>
</feature>
<reference evidence="2 3" key="2">
    <citation type="journal article" date="2016" name="Genome Biol. Evol.">
        <title>Extensive mobilome-driven genome diversification in mouse gut-associated Bacteroides vulgatus mpk.</title>
        <authorList>
            <person name="Lange A."/>
            <person name="Beier S."/>
            <person name="Steimle A."/>
            <person name="Autenrieth I.B."/>
            <person name="Huson D.H."/>
            <person name="Frick J.S."/>
        </authorList>
    </citation>
    <scope>NUCLEOTIDE SEQUENCE [LARGE SCALE GENOMIC DNA]</scope>
    <source>
        <strain evidence="3">mpk</strain>
    </source>
</reference>
<gene>
    <name evidence="2" type="ORF">BvMPK_0831</name>
</gene>
<dbReference type="AlphaFoldDB" id="A0A0P0LLM8"/>
<dbReference type="PROSITE" id="PS51257">
    <property type="entry name" value="PROKAR_LIPOPROTEIN"/>
    <property type="match status" value="1"/>
</dbReference>
<dbReference type="Proteomes" id="UP000061587">
    <property type="component" value="Chromosome"/>
</dbReference>
<proteinExistence type="predicted"/>
<dbReference type="PATRIC" id="fig|821.40.peg.975"/>
<protein>
    <recommendedName>
        <fullName evidence="4">Lipoprotein</fullName>
    </recommendedName>
</protein>
<accession>A0A0P0LLM8</accession>
<dbReference type="EMBL" id="CP013020">
    <property type="protein sequence ID" value="ALK83449.1"/>
    <property type="molecule type" value="Genomic_DNA"/>
</dbReference>
<evidence type="ECO:0008006" key="4">
    <source>
        <dbReference type="Google" id="ProtNLM"/>
    </source>
</evidence>
<dbReference type="SUPFAM" id="SSF51126">
    <property type="entry name" value="Pectin lyase-like"/>
    <property type="match status" value="1"/>
</dbReference>
<name>A0A0P0LLM8_PHOVU</name>
<sequence>MMKKIFLYALMLFSGFSCISCSDDEKGMANIDREWMTMFICDNNRGKGDDYAYNCKAEGPNGNDIHLYWYGVNNCAGYQIRQALQPNVSGGADAWGTSAENGLLLLDTIVGPEVLDLVIKDQQYSTDYRFAIRVLSTKDDNVTDFSHASKWYGHGDGRQWAEWMGITTSDRYATPFCVYVDASKTTQTTMRVMLNRAFKTVTEGVSDDDKAIYREKFQLDANDNFVYQWLEVDPSPNNPESTVNEKWRKYKLTDEDFEKGYVDIDGLQKNSVYVINVRNENVKVKWDAYYNTCSARSDGEPGEPILVTHDLSAPSRDRFDSDEAYQNALIQHEAALKYNAMRIDFLLTDFISDVNLAEGQTYYLEGGKTYCMFDNLTTCKGFVLRTRPEDVAAGKRAKVLLGGMHMTGTNVNSMNLMFGRQPQAGEGGEIYMKMLEFYDIDFDCPMALTYGDNVAGLGSATGNYFINMFSNGMAVHLESFVVKNCTFKRLVRGFIREQGPNYKIWDHVLIEDNQFFDCGYYSNGAGGYPWIAGSGNNANSNLYKDFVVRGNTFYDCPFPSFFSETKQSAWKGGAWNITFENNTLVNWNTRAAGNIFNMRNIPDGSTYTVKNNLIVLTKQDGDVRKMTMAGADIRKTMTMADGTAGHVTLNFDNNYSTNTFLSNGQIFSNNPWTATKNNFGTLVNNGSATLNGTLEVFVDDISPLELMVSPNPPHKATADNDQYMHRADALDGTAGEHGVNLYYNQTGKVMESKIYQLNIGAAKWRNGSAR</sequence>
<organism evidence="2 3">
    <name type="scientific">Phocaeicola vulgatus</name>
    <name type="common">Bacteroides vulgatus</name>
    <dbReference type="NCBI Taxonomy" id="821"/>
    <lineage>
        <taxon>Bacteria</taxon>
        <taxon>Pseudomonadati</taxon>
        <taxon>Bacteroidota</taxon>
        <taxon>Bacteroidia</taxon>
        <taxon>Bacteroidales</taxon>
        <taxon>Bacteroidaceae</taxon>
        <taxon>Phocaeicola</taxon>
    </lineage>
</organism>
<feature type="signal peptide" evidence="1">
    <location>
        <begin position="1"/>
        <end position="22"/>
    </location>
</feature>
<keyword evidence="1" id="KW-0732">Signal</keyword>
<evidence type="ECO:0000313" key="2">
    <source>
        <dbReference type="EMBL" id="ALK83449.1"/>
    </source>
</evidence>
<dbReference type="InterPro" id="IPR011050">
    <property type="entry name" value="Pectin_lyase_fold/virulence"/>
</dbReference>
<evidence type="ECO:0000313" key="3">
    <source>
        <dbReference type="Proteomes" id="UP000061587"/>
    </source>
</evidence>